<name>A0A8S5V0S0_9CAUD</name>
<accession>A0A8S5V0S0</accession>
<proteinExistence type="predicted"/>
<evidence type="ECO:0000313" key="1">
    <source>
        <dbReference type="EMBL" id="DAG00211.1"/>
    </source>
</evidence>
<organism evidence="1">
    <name type="scientific">Podoviridae sp. ctJDl18</name>
    <dbReference type="NCBI Taxonomy" id="2825242"/>
    <lineage>
        <taxon>Viruses</taxon>
        <taxon>Duplodnaviria</taxon>
        <taxon>Heunggongvirae</taxon>
        <taxon>Uroviricota</taxon>
        <taxon>Caudoviricetes</taxon>
    </lineage>
</organism>
<sequence length="37" mass="4328">MFSFSLKLRNLSLIIGNDGLNLHRFHNGVGTEKWKRK</sequence>
<dbReference type="EMBL" id="BK016178">
    <property type="protein sequence ID" value="DAG00211.1"/>
    <property type="molecule type" value="Genomic_DNA"/>
</dbReference>
<reference evidence="1" key="1">
    <citation type="journal article" date="2021" name="Proc. Natl. Acad. Sci. U.S.A.">
        <title>A Catalog of Tens of Thousands of Viruses from Human Metagenomes Reveals Hidden Associations with Chronic Diseases.</title>
        <authorList>
            <person name="Tisza M.J."/>
            <person name="Buck C.B."/>
        </authorList>
    </citation>
    <scope>NUCLEOTIDE SEQUENCE</scope>
    <source>
        <strain evidence="1">CtJDl18</strain>
    </source>
</reference>
<protein>
    <submittedName>
        <fullName evidence="1">Uncharacterized protein</fullName>
    </submittedName>
</protein>